<evidence type="ECO:0000256" key="1">
    <source>
        <dbReference type="SAM" id="MobiDB-lite"/>
    </source>
</evidence>
<feature type="compositionally biased region" description="Polar residues" evidence="1">
    <location>
        <begin position="27"/>
        <end position="42"/>
    </location>
</feature>
<feature type="non-terminal residue" evidence="2">
    <location>
        <position position="1"/>
    </location>
</feature>
<reference evidence="2 3" key="1">
    <citation type="submission" date="2010-04" db="EMBL/GenBank/DDBJ databases">
        <authorList>
            <person name="Qin X."/>
            <person name="Bachman B."/>
            <person name="Battles P."/>
            <person name="Bell A."/>
            <person name="Bess C."/>
            <person name="Bickham C."/>
            <person name="Chaboub L."/>
            <person name="Chen D."/>
            <person name="Coyle M."/>
            <person name="Deiros D.R."/>
            <person name="Dinh H."/>
            <person name="Forbes L."/>
            <person name="Fowler G."/>
            <person name="Francisco L."/>
            <person name="Fu Q."/>
            <person name="Gubbala S."/>
            <person name="Hale W."/>
            <person name="Han Y."/>
            <person name="Hemphill L."/>
            <person name="Highlander S.K."/>
            <person name="Hirani K."/>
            <person name="Hogues M."/>
            <person name="Jackson L."/>
            <person name="Jakkamsetti A."/>
            <person name="Javaid M."/>
            <person name="Jiang H."/>
            <person name="Korchina V."/>
            <person name="Kovar C."/>
            <person name="Lara F."/>
            <person name="Lee S."/>
            <person name="Mata R."/>
            <person name="Mathew T."/>
            <person name="Moen C."/>
            <person name="Morales K."/>
            <person name="Munidasa M."/>
            <person name="Nazareth L."/>
            <person name="Ngo R."/>
            <person name="Nguyen L."/>
            <person name="Okwuonu G."/>
            <person name="Ongeri F."/>
            <person name="Patil S."/>
            <person name="Petrosino J."/>
            <person name="Pham C."/>
            <person name="Pham P."/>
            <person name="Pu L.-L."/>
            <person name="Puazo M."/>
            <person name="Raj R."/>
            <person name="Reid J."/>
            <person name="Rouhana J."/>
            <person name="Saada N."/>
            <person name="Shang Y."/>
            <person name="Simmons D."/>
            <person name="Thornton R."/>
            <person name="Warren J."/>
            <person name="Weissenberger G."/>
            <person name="Zhang J."/>
            <person name="Zhang L."/>
            <person name="Zhou C."/>
            <person name="Zhu D."/>
            <person name="Muzny D."/>
            <person name="Worley K."/>
            <person name="Gibbs R."/>
        </authorList>
    </citation>
    <scope>NUCLEOTIDE SEQUENCE [LARGE SCALE GENOMIC DNA]</scope>
    <source>
        <strain evidence="2 3">ATCC 49957</strain>
    </source>
</reference>
<protein>
    <submittedName>
        <fullName evidence="2">Uncharacterized protein</fullName>
    </submittedName>
</protein>
<feature type="compositionally biased region" description="Low complexity" evidence="1">
    <location>
        <begin position="11"/>
        <end position="23"/>
    </location>
</feature>
<comment type="caution">
    <text evidence="2">The sequence shown here is derived from an EMBL/GenBank/DDBJ whole genome shotgun (WGS) entry which is preliminary data.</text>
</comment>
<evidence type="ECO:0000313" key="2">
    <source>
        <dbReference type="EMBL" id="EFH11850.1"/>
    </source>
</evidence>
<proteinExistence type="predicted"/>
<dbReference type="EMBL" id="ADVL01000313">
    <property type="protein sequence ID" value="EFH11850.1"/>
    <property type="molecule type" value="Genomic_DNA"/>
</dbReference>
<dbReference type="AlphaFoldDB" id="D5RLG2"/>
<sequence>IGASSSTGFCRPPEASSARPRAPTVSAAATSSGPCGPVSSTGVPRRRSLAARCTARSASEAASGTRGPISASCRRSGAACPMLLIRCGSLASCGCRCRPASRPTPPTGRGGMQAPPWRDMWHAGATCHPPSPGCGENDSCASAAAPGLAGWRGSVHDRGLVAFRPPG</sequence>
<accession>D5RLG2</accession>
<organism evidence="2 3">
    <name type="scientific">Pseudoroseomonas cervicalis ATCC 49957</name>
    <dbReference type="NCBI Taxonomy" id="525371"/>
    <lineage>
        <taxon>Bacteria</taxon>
        <taxon>Pseudomonadati</taxon>
        <taxon>Pseudomonadota</taxon>
        <taxon>Alphaproteobacteria</taxon>
        <taxon>Acetobacterales</taxon>
        <taxon>Roseomonadaceae</taxon>
        <taxon>Roseomonas</taxon>
    </lineage>
</organism>
<feature type="region of interest" description="Disordered" evidence="1">
    <location>
        <begin position="1"/>
        <end position="49"/>
    </location>
</feature>
<name>D5RLG2_9PROT</name>
<keyword evidence="3" id="KW-1185">Reference proteome</keyword>
<evidence type="ECO:0000313" key="3">
    <source>
        <dbReference type="Proteomes" id="UP000005324"/>
    </source>
</evidence>
<gene>
    <name evidence="2" type="ORF">HMPREF0731_1923</name>
</gene>
<dbReference type="Proteomes" id="UP000005324">
    <property type="component" value="Unassembled WGS sequence"/>
</dbReference>
<dbReference type="HOGENOM" id="CLU_1590001_0_0_5"/>